<sequence length="246" mass="28533">MLIINNAQKKNKSEVINLIDIHKKPVLFWDTCSLLDIVRLPLPDRNNKVDTLSKVIEIKDKIVSNDIISLSSELCITEFNNHIENWSKRLESESKKLSKSHNKFIGFINKVNLTSQTISDIDLSIYKIEELLCQITHAIISNTIFVEEDDTFKEFAHFRTMNKIPPAQKKGEYKDCYIWATCLEIRNTNTDKSYPYYFISSNVSDYANENKKEFVTEISNEATINNIEYFSNFKIAFGILKSKNIV</sequence>
<keyword evidence="3" id="KW-1185">Reference proteome</keyword>
<gene>
    <name evidence="2" type="ORF">ESY86_18550</name>
</gene>
<dbReference type="Pfam" id="PF16289">
    <property type="entry name" value="PIN_12"/>
    <property type="match status" value="1"/>
</dbReference>
<evidence type="ECO:0000313" key="3">
    <source>
        <dbReference type="Proteomes" id="UP000321578"/>
    </source>
</evidence>
<evidence type="ECO:0000259" key="1">
    <source>
        <dbReference type="Pfam" id="PF16289"/>
    </source>
</evidence>
<name>A0A5C6ZBK7_9FLAO</name>
<dbReference type="InterPro" id="IPR032557">
    <property type="entry name" value="DUF4935"/>
</dbReference>
<dbReference type="AlphaFoldDB" id="A0A5C6ZBK7"/>
<organism evidence="2 3">
    <name type="scientific">Subsaximicrobium wynnwilliamsii</name>
    <dbReference type="NCBI Taxonomy" id="291179"/>
    <lineage>
        <taxon>Bacteria</taxon>
        <taxon>Pseudomonadati</taxon>
        <taxon>Bacteroidota</taxon>
        <taxon>Flavobacteriia</taxon>
        <taxon>Flavobacteriales</taxon>
        <taxon>Flavobacteriaceae</taxon>
        <taxon>Subsaximicrobium</taxon>
    </lineage>
</organism>
<dbReference type="EMBL" id="VORO01000032">
    <property type="protein sequence ID" value="TXD86993.1"/>
    <property type="molecule type" value="Genomic_DNA"/>
</dbReference>
<accession>A0A5C6ZBK7</accession>
<dbReference type="Proteomes" id="UP000321578">
    <property type="component" value="Unassembled WGS sequence"/>
</dbReference>
<proteinExistence type="predicted"/>
<reference evidence="2 3" key="1">
    <citation type="submission" date="2019-08" db="EMBL/GenBank/DDBJ databases">
        <title>Genomes of Subsaximicrobium wynnwilliamsii strains.</title>
        <authorList>
            <person name="Bowman J.P."/>
        </authorList>
    </citation>
    <scope>NUCLEOTIDE SEQUENCE [LARGE SCALE GENOMIC DNA]</scope>
    <source>
        <strain evidence="2 3">2-80-2</strain>
    </source>
</reference>
<feature type="domain" description="DUF4935" evidence="1">
    <location>
        <begin position="28"/>
        <end position="206"/>
    </location>
</feature>
<dbReference type="OrthoDB" id="1453692at2"/>
<evidence type="ECO:0000313" key="2">
    <source>
        <dbReference type="EMBL" id="TXD86993.1"/>
    </source>
</evidence>
<protein>
    <recommendedName>
        <fullName evidence="1">DUF4935 domain-containing protein</fullName>
    </recommendedName>
</protein>
<comment type="caution">
    <text evidence="2">The sequence shown here is derived from an EMBL/GenBank/DDBJ whole genome shotgun (WGS) entry which is preliminary data.</text>
</comment>